<comment type="pathway">
    <text evidence="4 7">Amino-acid biosynthesis; L-proline biosynthesis; L-proline from L-glutamate 5-semialdehyde: step 1/1.</text>
</comment>
<reference evidence="10 11" key="1">
    <citation type="submission" date="2020-08" db="EMBL/GenBank/DDBJ databases">
        <title>Genomic Encyclopedia of Type Strains, Phase IV (KMG-IV): sequencing the most valuable type-strain genomes for metagenomic binning, comparative biology and taxonomic classification.</title>
        <authorList>
            <person name="Goeker M."/>
        </authorList>
    </citation>
    <scope>NUCLEOTIDE SEQUENCE [LARGE SCALE GENOMIC DNA]</scope>
    <source>
        <strain evidence="10 11">DSM 22071</strain>
    </source>
</reference>
<protein>
    <recommendedName>
        <fullName evidence="4 5">Pyrroline-5-carboxylate reductase</fullName>
        <shortName evidence="4">P5C reductase</shortName>
        <shortName evidence="4">P5CR</shortName>
        <ecNumber evidence="4 5">1.5.1.2</ecNumber>
    </recommendedName>
    <alternativeName>
        <fullName evidence="4">PCA reductase</fullName>
    </alternativeName>
</protein>
<evidence type="ECO:0000256" key="5">
    <source>
        <dbReference type="NCBIfam" id="TIGR00112"/>
    </source>
</evidence>
<dbReference type="InterPro" id="IPR028939">
    <property type="entry name" value="P5C_Rdtase_cat_N"/>
</dbReference>
<evidence type="ECO:0000259" key="8">
    <source>
        <dbReference type="Pfam" id="PF03807"/>
    </source>
</evidence>
<dbReference type="InterPro" id="IPR000304">
    <property type="entry name" value="Pyrroline-COOH_reductase"/>
</dbReference>
<dbReference type="PANTHER" id="PTHR11645:SF0">
    <property type="entry name" value="PYRROLINE-5-CARBOXYLATE REDUCTASE 3"/>
    <property type="match status" value="1"/>
</dbReference>
<dbReference type="Pfam" id="PF03807">
    <property type="entry name" value="F420_oxidored"/>
    <property type="match status" value="1"/>
</dbReference>
<feature type="domain" description="Pyrroline-5-carboxylate reductase catalytic N-terminal" evidence="8">
    <location>
        <begin position="4"/>
        <end position="98"/>
    </location>
</feature>
<comment type="catalytic activity">
    <reaction evidence="4">
        <text>L-proline + NAD(+) = (S)-1-pyrroline-5-carboxylate + NADH + 2 H(+)</text>
        <dbReference type="Rhea" id="RHEA:14105"/>
        <dbReference type="ChEBI" id="CHEBI:15378"/>
        <dbReference type="ChEBI" id="CHEBI:17388"/>
        <dbReference type="ChEBI" id="CHEBI:57540"/>
        <dbReference type="ChEBI" id="CHEBI:57945"/>
        <dbReference type="ChEBI" id="CHEBI:60039"/>
        <dbReference type="EC" id="1.5.1.2"/>
    </reaction>
</comment>
<keyword evidence="3 4" id="KW-0560">Oxidoreductase</keyword>
<evidence type="ECO:0000256" key="4">
    <source>
        <dbReference type="HAMAP-Rule" id="MF_01925"/>
    </source>
</evidence>
<dbReference type="EC" id="1.5.1.2" evidence="4 5"/>
<keyword evidence="4 7" id="KW-0028">Amino-acid biosynthesis</keyword>
<dbReference type="PROSITE" id="PS00521">
    <property type="entry name" value="P5CR"/>
    <property type="match status" value="1"/>
</dbReference>
<feature type="binding site" evidence="6">
    <location>
        <begin position="7"/>
        <end position="12"/>
    </location>
    <ligand>
        <name>NADP(+)</name>
        <dbReference type="ChEBI" id="CHEBI:58349"/>
    </ligand>
</feature>
<evidence type="ECO:0000256" key="2">
    <source>
        <dbReference type="ARBA" id="ARBA00022857"/>
    </source>
</evidence>
<dbReference type="PANTHER" id="PTHR11645">
    <property type="entry name" value="PYRROLINE-5-CARBOXYLATE REDUCTASE"/>
    <property type="match status" value="1"/>
</dbReference>
<dbReference type="SUPFAM" id="SSF51735">
    <property type="entry name" value="NAD(P)-binding Rossmann-fold domains"/>
    <property type="match status" value="1"/>
</dbReference>
<comment type="similarity">
    <text evidence="1 4 7">Belongs to the pyrroline-5-carboxylate reductase family.</text>
</comment>
<dbReference type="NCBIfam" id="TIGR00112">
    <property type="entry name" value="proC"/>
    <property type="match status" value="1"/>
</dbReference>
<dbReference type="Pfam" id="PF14748">
    <property type="entry name" value="P5CR_dimer"/>
    <property type="match status" value="1"/>
</dbReference>
<dbReference type="InterPro" id="IPR029036">
    <property type="entry name" value="P5CR_dimer"/>
</dbReference>
<evidence type="ECO:0000256" key="3">
    <source>
        <dbReference type="ARBA" id="ARBA00023002"/>
    </source>
</evidence>
<dbReference type="FunFam" id="1.10.3730.10:FF:000001">
    <property type="entry name" value="Pyrroline-5-carboxylate reductase"/>
    <property type="match status" value="1"/>
</dbReference>
<gene>
    <name evidence="4" type="primary">proC</name>
    <name evidence="10" type="ORF">HNR37_001149</name>
</gene>
<dbReference type="RefSeq" id="WP_183731270.1">
    <property type="nucleotide sequence ID" value="NZ_JACHID010000006.1"/>
</dbReference>
<evidence type="ECO:0000256" key="6">
    <source>
        <dbReference type="PIRSR" id="PIRSR000193-1"/>
    </source>
</evidence>
<dbReference type="InterPro" id="IPR053790">
    <property type="entry name" value="P5CR-like_CS"/>
</dbReference>
<dbReference type="GO" id="GO:0055129">
    <property type="term" value="P:L-proline biosynthetic process"/>
    <property type="evidence" value="ECO:0007669"/>
    <property type="project" value="UniProtKB-UniRule"/>
</dbReference>
<comment type="subcellular location">
    <subcellularLocation>
        <location evidence="4">Cytoplasm</location>
    </subcellularLocation>
</comment>
<evidence type="ECO:0000313" key="11">
    <source>
        <dbReference type="Proteomes" id="UP000528322"/>
    </source>
</evidence>
<sequence length="273" mass="28271">MYKFSFIGSGNMAEALIKGLLQQPGMQPGDVLCCDTDTQRLQLLQERYGNLATSTAALDALQAQVTILSVKPPFIGAVAAEISQGAGPDNLIVSVAAGIPLSYLERQLPGCKIIRAMPNTAALVGAGVTAYTPNAQVSAEERQQVQEFFSGVGLACELPEAQLDVVTALSGGGPAYLCLVAEALSDAGVRLGLPRAAASSLAAQVLAGTGKMIQSSAEHPAVLRENVCSPGGTTIEGVAVLEEHAVRGAFMQAVEAAHTKAQQLGELYESHDR</sequence>
<dbReference type="Proteomes" id="UP000528322">
    <property type="component" value="Unassembled WGS sequence"/>
</dbReference>
<dbReference type="Gene3D" id="1.10.3730.10">
    <property type="entry name" value="ProC C-terminal domain-like"/>
    <property type="match status" value="1"/>
</dbReference>
<dbReference type="SUPFAM" id="SSF48179">
    <property type="entry name" value="6-phosphogluconate dehydrogenase C-terminal domain-like"/>
    <property type="match status" value="1"/>
</dbReference>
<evidence type="ECO:0000313" key="10">
    <source>
        <dbReference type="EMBL" id="MBB5021835.1"/>
    </source>
</evidence>
<keyword evidence="4" id="KW-0963">Cytoplasm</keyword>
<accession>A0A7W7Y4A9</accession>
<evidence type="ECO:0000256" key="7">
    <source>
        <dbReference type="RuleBase" id="RU003903"/>
    </source>
</evidence>
<evidence type="ECO:0000259" key="9">
    <source>
        <dbReference type="Pfam" id="PF14748"/>
    </source>
</evidence>
<proteinExistence type="inferred from homology"/>
<keyword evidence="11" id="KW-1185">Reference proteome</keyword>
<dbReference type="Gene3D" id="3.40.50.720">
    <property type="entry name" value="NAD(P)-binding Rossmann-like Domain"/>
    <property type="match status" value="1"/>
</dbReference>
<dbReference type="HAMAP" id="MF_01925">
    <property type="entry name" value="P5C_reductase"/>
    <property type="match status" value="1"/>
</dbReference>
<dbReference type="InterPro" id="IPR008927">
    <property type="entry name" value="6-PGluconate_DH-like_C_sf"/>
</dbReference>
<dbReference type="GO" id="GO:0005737">
    <property type="term" value="C:cytoplasm"/>
    <property type="evidence" value="ECO:0007669"/>
    <property type="project" value="UniProtKB-SubCell"/>
</dbReference>
<feature type="domain" description="Pyrroline-5-carboxylate reductase dimerisation" evidence="9">
    <location>
        <begin position="160"/>
        <end position="264"/>
    </location>
</feature>
<organism evidence="10 11">
    <name type="scientific">Desulfurispira natronophila</name>
    <dbReference type="NCBI Taxonomy" id="682562"/>
    <lineage>
        <taxon>Bacteria</taxon>
        <taxon>Pseudomonadati</taxon>
        <taxon>Chrysiogenota</taxon>
        <taxon>Chrysiogenia</taxon>
        <taxon>Chrysiogenales</taxon>
        <taxon>Chrysiogenaceae</taxon>
        <taxon>Desulfurispira</taxon>
    </lineage>
</organism>
<dbReference type="GO" id="GO:0004735">
    <property type="term" value="F:pyrroline-5-carboxylate reductase activity"/>
    <property type="evidence" value="ECO:0007669"/>
    <property type="project" value="UniProtKB-UniRule"/>
</dbReference>
<evidence type="ECO:0000256" key="1">
    <source>
        <dbReference type="ARBA" id="ARBA00005525"/>
    </source>
</evidence>
<dbReference type="EMBL" id="JACHID010000006">
    <property type="protein sequence ID" value="MBB5021835.1"/>
    <property type="molecule type" value="Genomic_DNA"/>
</dbReference>
<comment type="function">
    <text evidence="4">Catalyzes the reduction of 1-pyrroline-5-carboxylate (PCA) to L-proline.</text>
</comment>
<dbReference type="InterPro" id="IPR036291">
    <property type="entry name" value="NAD(P)-bd_dom_sf"/>
</dbReference>
<dbReference type="UniPathway" id="UPA00098">
    <property type="reaction ID" value="UER00361"/>
</dbReference>
<comment type="catalytic activity">
    <reaction evidence="4 7">
        <text>L-proline + NADP(+) = (S)-1-pyrroline-5-carboxylate + NADPH + 2 H(+)</text>
        <dbReference type="Rhea" id="RHEA:14109"/>
        <dbReference type="ChEBI" id="CHEBI:15378"/>
        <dbReference type="ChEBI" id="CHEBI:17388"/>
        <dbReference type="ChEBI" id="CHEBI:57783"/>
        <dbReference type="ChEBI" id="CHEBI:58349"/>
        <dbReference type="ChEBI" id="CHEBI:60039"/>
        <dbReference type="EC" id="1.5.1.2"/>
    </reaction>
</comment>
<keyword evidence="2 4" id="KW-0521">NADP</keyword>
<comment type="caution">
    <text evidence="10">The sequence shown here is derived from an EMBL/GenBank/DDBJ whole genome shotgun (WGS) entry which is preliminary data.</text>
</comment>
<dbReference type="PIRSF" id="PIRSF000193">
    <property type="entry name" value="Pyrrol-5-carb_rd"/>
    <property type="match status" value="1"/>
</dbReference>
<keyword evidence="4 7" id="KW-0641">Proline biosynthesis</keyword>
<dbReference type="AlphaFoldDB" id="A0A7W7Y4A9"/>
<name>A0A7W7Y4A9_9BACT</name>